<dbReference type="AlphaFoldDB" id="A0A1L4D0G6"/>
<evidence type="ECO:0000313" key="1">
    <source>
        <dbReference type="EMBL" id="APJ03696.1"/>
    </source>
</evidence>
<evidence type="ECO:0008006" key="3">
    <source>
        <dbReference type="Google" id="ProtNLM"/>
    </source>
</evidence>
<dbReference type="KEGG" id="saqi:AXG55_07165"/>
<evidence type="ECO:0000313" key="2">
    <source>
        <dbReference type="Proteomes" id="UP000184731"/>
    </source>
</evidence>
<dbReference type="RefSeq" id="WP_148697437.1">
    <property type="nucleotide sequence ID" value="NZ_CP017834.1"/>
</dbReference>
<keyword evidence="2" id="KW-1185">Reference proteome</keyword>
<sequence>MNKIITLTLFFILFLPSIFSCGNSSKERTSQNSFYYIVTEVITPNNQSYTFSSDVNEIYSKNNDYNVVIMDSTNQSQVFIACDSLECNANQLENLKIMESNSFVKLIAKLGYPNKITTVADENGFRYNAVLISENSESSKLKKVITKNNSPLSSTSNKYYF</sequence>
<name>A0A1L4D0G6_9BACT</name>
<organism evidence="1 2">
    <name type="scientific">Silvanigrella aquatica</name>
    <dbReference type="NCBI Taxonomy" id="1915309"/>
    <lineage>
        <taxon>Bacteria</taxon>
        <taxon>Pseudomonadati</taxon>
        <taxon>Bdellovibrionota</taxon>
        <taxon>Oligoflexia</taxon>
        <taxon>Silvanigrellales</taxon>
        <taxon>Silvanigrellaceae</taxon>
        <taxon>Silvanigrella</taxon>
    </lineage>
</organism>
<dbReference type="STRING" id="1915309.AXG55_07165"/>
<gene>
    <name evidence="1" type="ORF">AXG55_07165</name>
</gene>
<protein>
    <recommendedName>
        <fullName evidence="3">Lipoprotein</fullName>
    </recommendedName>
</protein>
<proteinExistence type="predicted"/>
<dbReference type="EMBL" id="CP017834">
    <property type="protein sequence ID" value="APJ03696.1"/>
    <property type="molecule type" value="Genomic_DNA"/>
</dbReference>
<reference evidence="1 2" key="1">
    <citation type="submission" date="2016-10" db="EMBL/GenBank/DDBJ databases">
        <title>Silvanigrella aquatica sp. nov., isolated from a freshwater lake located in the Black Forest, Germany, description of Silvanigrellaceae fam. nov., Silvanigrellales ord. nov., reclassification of the order Bdellovibrionales in the class Oligoflexia, reclassification of the families Bacteriovoracaceae and Halobacteriovoraceae in the new order Bacteriovoracales ord. nov., and reclassification of the family Pseudobacteriovoracaceae in the order Oligoflexiales.</title>
        <authorList>
            <person name="Hahn M.W."/>
            <person name="Schmidt J."/>
            <person name="Koll U."/>
            <person name="Rohde M."/>
            <person name="Verbag S."/>
            <person name="Pitt A."/>
            <person name="Nakai R."/>
            <person name="Naganuma T."/>
            <person name="Lang E."/>
        </authorList>
    </citation>
    <scope>NUCLEOTIDE SEQUENCE [LARGE SCALE GENOMIC DNA]</scope>
    <source>
        <strain evidence="1 2">MWH-Nonnen-W8red</strain>
    </source>
</reference>
<dbReference type="PROSITE" id="PS51257">
    <property type="entry name" value="PROKAR_LIPOPROTEIN"/>
    <property type="match status" value="1"/>
</dbReference>
<accession>A0A1L4D0G6</accession>
<dbReference type="Proteomes" id="UP000184731">
    <property type="component" value="Chromosome"/>
</dbReference>